<keyword evidence="2" id="KW-1185">Reference proteome</keyword>
<dbReference type="EMBL" id="CAJVQA010028402">
    <property type="protein sequence ID" value="CAG8794554.1"/>
    <property type="molecule type" value="Genomic_DNA"/>
</dbReference>
<feature type="non-terminal residue" evidence="1">
    <location>
        <position position="202"/>
    </location>
</feature>
<dbReference type="Proteomes" id="UP000789759">
    <property type="component" value="Unassembled WGS sequence"/>
</dbReference>
<dbReference type="InterPro" id="IPR012337">
    <property type="entry name" value="RNaseH-like_sf"/>
</dbReference>
<dbReference type="SUPFAM" id="SSF53098">
    <property type="entry name" value="Ribonuclease H-like"/>
    <property type="match status" value="1"/>
</dbReference>
<sequence>DEELVLIFKFLDSYATDMIFIRIVLEDKRTKQRRLRRKLQEIPKGITVTTDIWMNDTGNNMKGSHIGATILNAMKMCFHEKGIISKLVAITHDNALSNNRFLQDFAYSLSQIGIEFDNKIKLVVEVLKPFKDVTTIISISEYLTLSIVVFLYHMLLETFGKTQGKSNTPQWLIQGCQAATAKLLEYCQKINIWYISAIVIDP</sequence>
<protein>
    <submittedName>
        <fullName evidence="1">1027_t:CDS:1</fullName>
    </submittedName>
</protein>
<reference evidence="1" key="1">
    <citation type="submission" date="2021-06" db="EMBL/GenBank/DDBJ databases">
        <authorList>
            <person name="Kallberg Y."/>
            <person name="Tangrot J."/>
            <person name="Rosling A."/>
        </authorList>
    </citation>
    <scope>NUCLEOTIDE SEQUENCE</scope>
    <source>
        <strain evidence="1">FL966</strain>
    </source>
</reference>
<name>A0A9N9P6J8_9GLOM</name>
<evidence type="ECO:0000313" key="2">
    <source>
        <dbReference type="Proteomes" id="UP000789759"/>
    </source>
</evidence>
<dbReference type="OrthoDB" id="2432695at2759"/>
<proteinExistence type="predicted"/>
<evidence type="ECO:0000313" key="1">
    <source>
        <dbReference type="EMBL" id="CAG8794554.1"/>
    </source>
</evidence>
<gene>
    <name evidence="1" type="ORF">CPELLU_LOCUS17247</name>
</gene>
<organism evidence="1 2">
    <name type="scientific">Cetraspora pellucida</name>
    <dbReference type="NCBI Taxonomy" id="1433469"/>
    <lineage>
        <taxon>Eukaryota</taxon>
        <taxon>Fungi</taxon>
        <taxon>Fungi incertae sedis</taxon>
        <taxon>Mucoromycota</taxon>
        <taxon>Glomeromycotina</taxon>
        <taxon>Glomeromycetes</taxon>
        <taxon>Diversisporales</taxon>
        <taxon>Gigasporaceae</taxon>
        <taxon>Cetraspora</taxon>
    </lineage>
</organism>
<dbReference type="AlphaFoldDB" id="A0A9N9P6J8"/>
<comment type="caution">
    <text evidence="1">The sequence shown here is derived from an EMBL/GenBank/DDBJ whole genome shotgun (WGS) entry which is preliminary data.</text>
</comment>
<accession>A0A9N9P6J8</accession>